<dbReference type="EMBL" id="BMEQ01000006">
    <property type="protein sequence ID" value="GGG53297.1"/>
    <property type="molecule type" value="Genomic_DNA"/>
</dbReference>
<feature type="transmembrane region" description="Helical" evidence="1">
    <location>
        <begin position="208"/>
        <end position="225"/>
    </location>
</feature>
<reference evidence="2" key="2">
    <citation type="submission" date="2020-09" db="EMBL/GenBank/DDBJ databases">
        <authorList>
            <person name="Sun Q."/>
            <person name="Zhou Y."/>
        </authorList>
    </citation>
    <scope>NUCLEOTIDE SEQUENCE</scope>
    <source>
        <strain evidence="2">CGMCC 1.12187</strain>
    </source>
</reference>
<evidence type="ECO:0000313" key="3">
    <source>
        <dbReference type="Proteomes" id="UP000638848"/>
    </source>
</evidence>
<feature type="transmembrane region" description="Helical" evidence="1">
    <location>
        <begin position="27"/>
        <end position="54"/>
    </location>
</feature>
<dbReference type="InterPro" id="IPR009339">
    <property type="entry name" value="DUF998"/>
</dbReference>
<organism evidence="2 3">
    <name type="scientific">Kocuria dechangensis</name>
    <dbReference type="NCBI Taxonomy" id="1176249"/>
    <lineage>
        <taxon>Bacteria</taxon>
        <taxon>Bacillati</taxon>
        <taxon>Actinomycetota</taxon>
        <taxon>Actinomycetes</taxon>
        <taxon>Micrococcales</taxon>
        <taxon>Micrococcaceae</taxon>
        <taxon>Kocuria</taxon>
    </lineage>
</organism>
<protein>
    <recommendedName>
        <fullName evidence="4">DUF998 domain-containing protein</fullName>
    </recommendedName>
</protein>
<feature type="transmembrane region" description="Helical" evidence="1">
    <location>
        <begin position="74"/>
        <end position="93"/>
    </location>
</feature>
<dbReference type="Proteomes" id="UP000638848">
    <property type="component" value="Unassembled WGS sequence"/>
</dbReference>
<accession>A0A917GP73</accession>
<keyword evidence="3" id="KW-1185">Reference proteome</keyword>
<gene>
    <name evidence="2" type="ORF">GCM10011374_15230</name>
</gene>
<evidence type="ECO:0008006" key="4">
    <source>
        <dbReference type="Google" id="ProtNLM"/>
    </source>
</evidence>
<sequence length="243" mass="25357">MSTREGRTLLTRRDAVRREPLSTGRKVLLGCGIAASVLYAAGNDLLAAFLYAGYSPLSQAISELTSPGAPTRTSLVVMGFLYDALILAFGIGVRRSAGGSRALRVVGALLIAHAAVGPLWLPFPMSARGAPTPPGSLTDTMHLVLGGLTVLIMLSMLGAGAAAFGRGFRLYSVLTALAVLGFGAWMSSYVPAVPAGEPTPWMGLAERLMIWAWLLWMVVLAVLLLRDSPARPDPGPRDSGGGG</sequence>
<keyword evidence="1" id="KW-1133">Transmembrane helix</keyword>
<evidence type="ECO:0000256" key="1">
    <source>
        <dbReference type="SAM" id="Phobius"/>
    </source>
</evidence>
<dbReference type="RefSeq" id="WP_188535850.1">
    <property type="nucleotide sequence ID" value="NZ_BMEQ01000006.1"/>
</dbReference>
<feature type="transmembrane region" description="Helical" evidence="1">
    <location>
        <begin position="143"/>
        <end position="163"/>
    </location>
</feature>
<keyword evidence="1" id="KW-0812">Transmembrane</keyword>
<reference evidence="2" key="1">
    <citation type="journal article" date="2014" name="Int. J. Syst. Evol. Microbiol.">
        <title>Complete genome sequence of Corynebacterium casei LMG S-19264T (=DSM 44701T), isolated from a smear-ripened cheese.</title>
        <authorList>
            <consortium name="US DOE Joint Genome Institute (JGI-PGF)"/>
            <person name="Walter F."/>
            <person name="Albersmeier A."/>
            <person name="Kalinowski J."/>
            <person name="Ruckert C."/>
        </authorList>
    </citation>
    <scope>NUCLEOTIDE SEQUENCE</scope>
    <source>
        <strain evidence="2">CGMCC 1.12187</strain>
    </source>
</reference>
<feature type="transmembrane region" description="Helical" evidence="1">
    <location>
        <begin position="105"/>
        <end position="123"/>
    </location>
</feature>
<feature type="transmembrane region" description="Helical" evidence="1">
    <location>
        <begin position="170"/>
        <end position="188"/>
    </location>
</feature>
<dbReference type="Pfam" id="PF06197">
    <property type="entry name" value="DUF998"/>
    <property type="match status" value="1"/>
</dbReference>
<comment type="caution">
    <text evidence="2">The sequence shown here is derived from an EMBL/GenBank/DDBJ whole genome shotgun (WGS) entry which is preliminary data.</text>
</comment>
<name>A0A917GP73_9MICC</name>
<evidence type="ECO:0000313" key="2">
    <source>
        <dbReference type="EMBL" id="GGG53297.1"/>
    </source>
</evidence>
<keyword evidence="1" id="KW-0472">Membrane</keyword>
<proteinExistence type="predicted"/>
<dbReference type="AlphaFoldDB" id="A0A917GP73"/>